<dbReference type="AlphaFoldDB" id="A0A3A1P387"/>
<dbReference type="CDD" id="cd06170">
    <property type="entry name" value="LuxR_C_like"/>
    <property type="match status" value="1"/>
</dbReference>
<dbReference type="InterPro" id="IPR016032">
    <property type="entry name" value="Sig_transdc_resp-reg_C-effctor"/>
</dbReference>
<name>A0A3A1P387_9SPHN</name>
<dbReference type="PROSITE" id="PS50043">
    <property type="entry name" value="HTH_LUXR_2"/>
    <property type="match status" value="1"/>
</dbReference>
<evidence type="ECO:0000256" key="3">
    <source>
        <dbReference type="ARBA" id="ARBA00023163"/>
    </source>
</evidence>
<evidence type="ECO:0000259" key="5">
    <source>
        <dbReference type="PROSITE" id="PS50043"/>
    </source>
</evidence>
<dbReference type="SMART" id="SM00421">
    <property type="entry name" value="HTH_LUXR"/>
    <property type="match status" value="1"/>
</dbReference>
<protein>
    <submittedName>
        <fullName evidence="6">Helix-turn-helix transcriptional regulator</fullName>
    </submittedName>
</protein>
<dbReference type="SUPFAM" id="SSF52172">
    <property type="entry name" value="CheY-like"/>
    <property type="match status" value="1"/>
</dbReference>
<evidence type="ECO:0000313" key="6">
    <source>
        <dbReference type="EMBL" id="RIV85273.1"/>
    </source>
</evidence>
<dbReference type="OrthoDB" id="9782655at2"/>
<evidence type="ECO:0000256" key="2">
    <source>
        <dbReference type="ARBA" id="ARBA00023125"/>
    </source>
</evidence>
<dbReference type="InterPro" id="IPR000792">
    <property type="entry name" value="Tscrpt_reg_LuxR_C"/>
</dbReference>
<dbReference type="PRINTS" id="PR00038">
    <property type="entry name" value="HTHLUXR"/>
</dbReference>
<dbReference type="SUPFAM" id="SSF46894">
    <property type="entry name" value="C-terminal effector domain of the bipartite response regulators"/>
    <property type="match status" value="1"/>
</dbReference>
<dbReference type="Proteomes" id="UP000265366">
    <property type="component" value="Unassembled WGS sequence"/>
</dbReference>
<keyword evidence="7" id="KW-1185">Reference proteome</keyword>
<evidence type="ECO:0000313" key="7">
    <source>
        <dbReference type="Proteomes" id="UP000265366"/>
    </source>
</evidence>
<accession>A0A3A1P387</accession>
<proteinExistence type="predicted"/>
<feature type="region of interest" description="Disordered" evidence="4">
    <location>
        <begin position="211"/>
        <end position="235"/>
    </location>
</feature>
<dbReference type="Gene3D" id="3.40.50.2300">
    <property type="match status" value="1"/>
</dbReference>
<dbReference type="PANTHER" id="PTHR44688:SF16">
    <property type="entry name" value="DNA-BINDING TRANSCRIPTIONAL ACTIVATOR DEVR_DOSR"/>
    <property type="match status" value="1"/>
</dbReference>
<evidence type="ECO:0000256" key="1">
    <source>
        <dbReference type="ARBA" id="ARBA00023015"/>
    </source>
</evidence>
<keyword evidence="1" id="KW-0805">Transcription regulation</keyword>
<dbReference type="InterPro" id="IPR011006">
    <property type="entry name" value="CheY-like_superfamily"/>
</dbReference>
<dbReference type="Pfam" id="PF00196">
    <property type="entry name" value="GerE"/>
    <property type="match status" value="1"/>
</dbReference>
<dbReference type="GO" id="GO:0006355">
    <property type="term" value="P:regulation of DNA-templated transcription"/>
    <property type="evidence" value="ECO:0007669"/>
    <property type="project" value="InterPro"/>
</dbReference>
<sequence>MEQRITLHIVGGSSRTRAEQARLAFSLGLHAEVYADLDEMFDRPPRRGVIVACDDILDFGVTVLLDRLGEQGICVPLIAAKPNPEVDEVVTAIQAGALDYMELPLTAEELARMVAHLESDAGRHAEARRRLIDARRRIGMLSRREREVLDWLSEGCSNKAIARELEISPRTVEIHRANMMDKLGAHHAAEAVRMRLDAGLEAVQNDIVAASGHGQRDAHDDHEAQLRMPLERRTG</sequence>
<organism evidence="6 7">
    <name type="scientific">Aurantiacibacter xanthus</name>
    <dbReference type="NCBI Taxonomy" id="1784712"/>
    <lineage>
        <taxon>Bacteria</taxon>
        <taxon>Pseudomonadati</taxon>
        <taxon>Pseudomonadota</taxon>
        <taxon>Alphaproteobacteria</taxon>
        <taxon>Sphingomonadales</taxon>
        <taxon>Erythrobacteraceae</taxon>
        <taxon>Aurantiacibacter</taxon>
    </lineage>
</organism>
<keyword evidence="3" id="KW-0804">Transcription</keyword>
<evidence type="ECO:0000256" key="4">
    <source>
        <dbReference type="SAM" id="MobiDB-lite"/>
    </source>
</evidence>
<dbReference type="EMBL" id="QXFM01000100">
    <property type="protein sequence ID" value="RIV85273.1"/>
    <property type="molecule type" value="Genomic_DNA"/>
</dbReference>
<dbReference type="GO" id="GO:0003677">
    <property type="term" value="F:DNA binding"/>
    <property type="evidence" value="ECO:0007669"/>
    <property type="project" value="UniProtKB-KW"/>
</dbReference>
<feature type="domain" description="HTH luxR-type" evidence="5">
    <location>
        <begin position="134"/>
        <end position="199"/>
    </location>
</feature>
<dbReference type="PROSITE" id="PS00622">
    <property type="entry name" value="HTH_LUXR_1"/>
    <property type="match status" value="1"/>
</dbReference>
<reference evidence="6 7" key="1">
    <citation type="submission" date="2018-08" db="EMBL/GenBank/DDBJ databases">
        <title>Erythrobacter zhengii sp.nov., a bacterium isolated from deep-sea sediment.</title>
        <authorList>
            <person name="Fang C."/>
            <person name="Wu Y.-H."/>
            <person name="Sun C."/>
            <person name="Wang H."/>
            <person name="Cheng H."/>
            <person name="Meng F.-X."/>
            <person name="Wang C.-S."/>
            <person name="Xu X.-W."/>
        </authorList>
    </citation>
    <scope>NUCLEOTIDE SEQUENCE [LARGE SCALE GENOMIC DNA]</scope>
    <source>
        <strain evidence="6 7">CCTCC AB 2015396</strain>
    </source>
</reference>
<gene>
    <name evidence="6" type="ORF">D2V17_11070</name>
</gene>
<feature type="compositionally biased region" description="Basic and acidic residues" evidence="4">
    <location>
        <begin position="214"/>
        <end position="235"/>
    </location>
</feature>
<keyword evidence="2" id="KW-0238">DNA-binding</keyword>
<dbReference type="PANTHER" id="PTHR44688">
    <property type="entry name" value="DNA-BINDING TRANSCRIPTIONAL ACTIVATOR DEVR_DOSR"/>
    <property type="match status" value="1"/>
</dbReference>
<comment type="caution">
    <text evidence="6">The sequence shown here is derived from an EMBL/GenBank/DDBJ whole genome shotgun (WGS) entry which is preliminary data.</text>
</comment>